<dbReference type="Proteomes" id="UP000003843">
    <property type="component" value="Unassembled WGS sequence"/>
</dbReference>
<dbReference type="RefSeq" id="WP_003711079.1">
    <property type="nucleotide sequence ID" value="NZ_KN046803.1"/>
</dbReference>
<comment type="caution">
    <text evidence="1">The sequence shown here is derived from an EMBL/GenBank/DDBJ whole genome shotgun (WGS) entry which is preliminary data.</text>
</comment>
<sequence length="136" mass="15328">MKNKTFTDHDIRVTISGIIKEIWGDGVASNRPENITPEVAAVVSDAVNQIKTCSKRLLAVDITYNFLYTAPGTIWEVIEGMAADMIANLCYDDKRNPLTTYIGWIRVLRGRRQYVACVNTAALNYRSRLELAFLDL</sequence>
<dbReference type="AlphaFoldDB" id="D0WCS0"/>
<name>D0WCS0_NEILA</name>
<organism evidence="1 2">
    <name type="scientific">Neisseria lactamica ATCC 23970</name>
    <dbReference type="NCBI Taxonomy" id="546265"/>
    <lineage>
        <taxon>Bacteria</taxon>
        <taxon>Pseudomonadati</taxon>
        <taxon>Pseudomonadota</taxon>
        <taxon>Betaproteobacteria</taxon>
        <taxon>Neisseriales</taxon>
        <taxon>Neisseriaceae</taxon>
        <taxon>Neisseria</taxon>
    </lineage>
</organism>
<reference evidence="1 2" key="1">
    <citation type="submission" date="2009-10" db="EMBL/GenBank/DDBJ databases">
        <authorList>
            <person name="Weinstock G."/>
            <person name="Sodergren E."/>
            <person name="Clifton S."/>
            <person name="Fulton L."/>
            <person name="Fulton B."/>
            <person name="Courtney L."/>
            <person name="Fronick C."/>
            <person name="Harrison M."/>
            <person name="Strong C."/>
            <person name="Farmer C."/>
            <person name="Delahaunty K."/>
            <person name="Markovic C."/>
            <person name="Hall O."/>
            <person name="Minx P."/>
            <person name="Tomlinson C."/>
            <person name="Mitreva M."/>
            <person name="Nelson J."/>
            <person name="Hou S."/>
            <person name="Wollam A."/>
            <person name="Pepin K.H."/>
            <person name="Johnson M."/>
            <person name="Bhonagiri V."/>
            <person name="Nash W.E."/>
            <person name="Warren W."/>
            <person name="Chinwalla A."/>
            <person name="Mardis E.R."/>
            <person name="Wilson R.K."/>
        </authorList>
    </citation>
    <scope>NUCLEOTIDE SEQUENCE [LARGE SCALE GENOMIC DNA]</scope>
    <source>
        <strain evidence="1 2">ATCC 23970</strain>
    </source>
</reference>
<protein>
    <submittedName>
        <fullName evidence="1">Uncharacterized protein</fullName>
    </submittedName>
</protein>
<evidence type="ECO:0000313" key="1">
    <source>
        <dbReference type="EMBL" id="EEZ74638.1"/>
    </source>
</evidence>
<accession>D0WCS0</accession>
<dbReference type="EMBL" id="ACEQ02000035">
    <property type="protein sequence ID" value="EEZ74638.1"/>
    <property type="molecule type" value="Genomic_DNA"/>
</dbReference>
<dbReference type="PATRIC" id="fig|546265.8.peg.532"/>
<proteinExistence type="predicted"/>
<gene>
    <name evidence="1" type="ORF">NEILACOT_05354</name>
</gene>
<evidence type="ECO:0000313" key="2">
    <source>
        <dbReference type="Proteomes" id="UP000003843"/>
    </source>
</evidence>